<sequence length="105" mass="12060">MASILGYIEYWIFPILFLYKNKEIGEIFITNQNQNNQSDLQLAIPETQLQNSIYVTDINQEEVSMMKKKPNIPKLIGLICATVIVILINISSFVLSTFFDITKQT</sequence>
<protein>
    <submittedName>
        <fullName evidence="2">Uncharacterized protein</fullName>
    </submittedName>
</protein>
<dbReference type="AlphaFoldDB" id="V6LXJ5"/>
<gene>
    <name evidence="2" type="ORF">SS50377_10491</name>
</gene>
<organism evidence="2">
    <name type="scientific">Spironucleus salmonicida</name>
    <dbReference type="NCBI Taxonomy" id="348837"/>
    <lineage>
        <taxon>Eukaryota</taxon>
        <taxon>Metamonada</taxon>
        <taxon>Diplomonadida</taxon>
        <taxon>Hexamitidae</taxon>
        <taxon>Hexamitinae</taxon>
        <taxon>Spironucleus</taxon>
    </lineage>
</organism>
<keyword evidence="1" id="KW-0472">Membrane</keyword>
<evidence type="ECO:0000256" key="1">
    <source>
        <dbReference type="SAM" id="Phobius"/>
    </source>
</evidence>
<keyword evidence="1" id="KW-0812">Transmembrane</keyword>
<dbReference type="EMBL" id="KI545953">
    <property type="protein sequence ID" value="EST49270.1"/>
    <property type="molecule type" value="Genomic_DNA"/>
</dbReference>
<proteinExistence type="predicted"/>
<name>V6LXJ5_9EUKA</name>
<evidence type="ECO:0000313" key="2">
    <source>
        <dbReference type="EMBL" id="EST49270.1"/>
    </source>
</evidence>
<accession>V6LXJ5</accession>
<keyword evidence="1" id="KW-1133">Transmembrane helix</keyword>
<feature type="transmembrane region" description="Helical" evidence="1">
    <location>
        <begin position="75"/>
        <end position="99"/>
    </location>
</feature>
<reference evidence="2" key="1">
    <citation type="journal article" date="2014" name="PLoS Genet.">
        <title>The Genome of Spironucleus salmonicida Highlights a Fish Pathogen Adapted to Fluctuating Environments.</title>
        <authorList>
            <person name="Xu F."/>
            <person name="Jerlstrom-Hultqvist J."/>
            <person name="Einarsson E."/>
            <person name="Astvaldsson A."/>
            <person name="Svard S.G."/>
            <person name="Andersson J.O."/>
        </authorList>
    </citation>
    <scope>NUCLEOTIDE SEQUENCE</scope>
</reference>